<organism evidence="6 7">
    <name type="scientific">Nitratidesulfovibrio vulgaris (strain DP4)</name>
    <name type="common">Desulfovibrio vulgaris</name>
    <dbReference type="NCBI Taxonomy" id="391774"/>
    <lineage>
        <taxon>Bacteria</taxon>
        <taxon>Pseudomonadati</taxon>
        <taxon>Thermodesulfobacteriota</taxon>
        <taxon>Desulfovibrionia</taxon>
        <taxon>Desulfovibrionales</taxon>
        <taxon>Desulfovibrionaceae</taxon>
        <taxon>Nitratidesulfovibrio</taxon>
    </lineage>
</organism>
<keyword evidence="3" id="KW-0998">Cell outer membrane</keyword>
<dbReference type="EMBL" id="CP000527">
    <property type="protein sequence ID" value="ABM28343.1"/>
    <property type="molecule type" value="Genomic_DNA"/>
</dbReference>
<keyword evidence="6" id="KW-0449">Lipoprotein</keyword>
<keyword evidence="4" id="KW-0802">TPR repeat</keyword>
<dbReference type="InterPro" id="IPR011990">
    <property type="entry name" value="TPR-like_helical_dom_sf"/>
</dbReference>
<dbReference type="NCBIfam" id="TIGR03302">
    <property type="entry name" value="OM_YfiO"/>
    <property type="match status" value="1"/>
</dbReference>
<dbReference type="RefSeq" id="WP_011792195.1">
    <property type="nucleotide sequence ID" value="NC_008751.1"/>
</dbReference>
<accession>A0A0H3A9Z4</accession>
<evidence type="ECO:0000256" key="2">
    <source>
        <dbReference type="ARBA" id="ARBA00023136"/>
    </source>
</evidence>
<keyword evidence="2" id="KW-0472">Membrane</keyword>
<dbReference type="Pfam" id="PF13525">
    <property type="entry name" value="YfiO"/>
    <property type="match status" value="1"/>
</dbReference>
<keyword evidence="1" id="KW-0732">Signal</keyword>
<dbReference type="HAMAP" id="MF_00922">
    <property type="entry name" value="OM_assembly_BamD"/>
    <property type="match status" value="1"/>
</dbReference>
<dbReference type="InterPro" id="IPR019734">
    <property type="entry name" value="TPR_rpt"/>
</dbReference>
<evidence type="ECO:0000256" key="4">
    <source>
        <dbReference type="PROSITE-ProRule" id="PRU00339"/>
    </source>
</evidence>
<name>A0A0H3A9Z4_NITV4</name>
<evidence type="ECO:0000313" key="7">
    <source>
        <dbReference type="Proteomes" id="UP000009173"/>
    </source>
</evidence>
<evidence type="ECO:0000259" key="5">
    <source>
        <dbReference type="Pfam" id="PF13525"/>
    </source>
</evidence>
<proteinExistence type="inferred from homology"/>
<dbReference type="PANTHER" id="PTHR37423:SF6">
    <property type="entry name" value="CELL DIVISION COORDINATOR CPOB"/>
    <property type="match status" value="1"/>
</dbReference>
<sequence precursor="true">MRKTLLRAACMAALTFMLSGCGIIDYFYLPPPEDTAQELYESGNDAMREKDYVAAAQAYTRLKDNYPFSPYTIEAELSLADAYFLDEEYPAAAEAYKEFETLHPRHQAIPYVLYQVGMARLKSFISVDRPVNNVQEAYQYFQRLRESYPGTEYAAKAEEHMKECRRLLAERELFIADVYWRTGKYGAAWQRYSFVRDNFKDVPHAVEYATEKANVAYLRHREAQSENIREAREGSWKQWFKWL</sequence>
<feature type="domain" description="Outer membrane lipoprotein BamD-like" evidence="5">
    <location>
        <begin position="33"/>
        <end position="207"/>
    </location>
</feature>
<dbReference type="Proteomes" id="UP000009173">
    <property type="component" value="Chromosome"/>
</dbReference>
<reference evidence="7" key="1">
    <citation type="journal article" date="2009" name="Environ. Microbiol.">
        <title>Contribution of mobile genetic elements to Desulfovibrio vulgaris genome plasticity.</title>
        <authorList>
            <person name="Walker C.B."/>
            <person name="Stolyar S."/>
            <person name="Chivian D."/>
            <person name="Pinel N."/>
            <person name="Gabster J.A."/>
            <person name="Dehal P.S."/>
            <person name="He Z."/>
            <person name="Yang Z.K."/>
            <person name="Yen H.C."/>
            <person name="Zhou J."/>
            <person name="Wall J.D."/>
            <person name="Hazen T.C."/>
            <person name="Arkin A.P."/>
            <person name="Stahl D.A."/>
        </authorList>
    </citation>
    <scope>NUCLEOTIDE SEQUENCE [LARGE SCALE GENOMIC DNA]</scope>
    <source>
        <strain evidence="7">DP4</strain>
    </source>
</reference>
<dbReference type="KEGG" id="dvl:Dvul_1325"/>
<dbReference type="InterPro" id="IPR039565">
    <property type="entry name" value="BamD-like"/>
</dbReference>
<protein>
    <submittedName>
        <fullName evidence="6">Putative lipoprotein</fullName>
    </submittedName>
</protein>
<evidence type="ECO:0000313" key="6">
    <source>
        <dbReference type="EMBL" id="ABM28343.1"/>
    </source>
</evidence>
<dbReference type="PROSITE" id="PS51257">
    <property type="entry name" value="PROKAR_LIPOPROTEIN"/>
    <property type="match status" value="1"/>
</dbReference>
<dbReference type="SUPFAM" id="SSF48452">
    <property type="entry name" value="TPR-like"/>
    <property type="match status" value="1"/>
</dbReference>
<dbReference type="PANTHER" id="PTHR37423">
    <property type="entry name" value="SOLUBLE LYTIC MUREIN TRANSGLYCOSYLASE-RELATED"/>
    <property type="match status" value="1"/>
</dbReference>
<evidence type="ECO:0000256" key="1">
    <source>
        <dbReference type="ARBA" id="ARBA00022729"/>
    </source>
</evidence>
<dbReference type="Gene3D" id="1.25.40.10">
    <property type="entry name" value="Tetratricopeptide repeat domain"/>
    <property type="match status" value="1"/>
</dbReference>
<gene>
    <name evidence="6" type="ordered locus">Dvul_1325</name>
</gene>
<dbReference type="InterPro" id="IPR017689">
    <property type="entry name" value="BamD"/>
</dbReference>
<evidence type="ECO:0000256" key="3">
    <source>
        <dbReference type="ARBA" id="ARBA00023237"/>
    </source>
</evidence>
<dbReference type="HOGENOM" id="CLU_065982_2_0_7"/>
<feature type="repeat" description="TPR" evidence="4">
    <location>
        <begin position="73"/>
        <end position="106"/>
    </location>
</feature>
<dbReference type="AlphaFoldDB" id="A0A0H3A9Z4"/>
<dbReference type="PROSITE" id="PS50005">
    <property type="entry name" value="TPR"/>
    <property type="match status" value="1"/>
</dbReference>
<dbReference type="CDD" id="cd15830">
    <property type="entry name" value="BamD"/>
    <property type="match status" value="1"/>
</dbReference>